<protein>
    <submittedName>
        <fullName evidence="1">Uncharacterized protein</fullName>
    </submittedName>
</protein>
<dbReference type="Proteomes" id="UP000277537">
    <property type="component" value="Unassembled WGS sequence"/>
</dbReference>
<proteinExistence type="predicted"/>
<evidence type="ECO:0000313" key="1">
    <source>
        <dbReference type="EMBL" id="RSE12589.1"/>
    </source>
</evidence>
<organism evidence="1 2">
    <name type="scientific">Acinetobacter johnsonii</name>
    <dbReference type="NCBI Taxonomy" id="40214"/>
    <lineage>
        <taxon>Bacteria</taxon>
        <taxon>Pseudomonadati</taxon>
        <taxon>Pseudomonadota</taxon>
        <taxon>Gammaproteobacteria</taxon>
        <taxon>Moraxellales</taxon>
        <taxon>Moraxellaceae</taxon>
        <taxon>Acinetobacter</taxon>
    </lineage>
</organism>
<dbReference type="AlphaFoldDB" id="A0A427UIP1"/>
<accession>A0A427UIP1</accession>
<name>A0A427UIP1_ACIJO</name>
<comment type="caution">
    <text evidence="1">The sequence shown here is derived from an EMBL/GenBank/DDBJ whole genome shotgun (WGS) entry which is preliminary data.</text>
</comment>
<dbReference type="EMBL" id="RHXE01000178">
    <property type="protein sequence ID" value="RSE12589.1"/>
    <property type="molecule type" value="Genomic_DNA"/>
</dbReference>
<evidence type="ECO:0000313" key="2">
    <source>
        <dbReference type="Proteomes" id="UP000277537"/>
    </source>
</evidence>
<reference evidence="1 2" key="1">
    <citation type="submission" date="2018-10" db="EMBL/GenBank/DDBJ databases">
        <title>Transmission dynamics of multidrug resistant bacteria on intensive care unit surfaces.</title>
        <authorList>
            <person name="D'Souza A.W."/>
            <person name="Potter R.F."/>
            <person name="Wallace M."/>
            <person name="Shupe A."/>
            <person name="Patel S."/>
            <person name="Sun S."/>
            <person name="Gul D."/>
            <person name="Kwon J.H."/>
            <person name="Andleeb S."/>
            <person name="Burnham C.-A.D."/>
            <person name="Dantas G."/>
        </authorList>
    </citation>
    <scope>NUCLEOTIDE SEQUENCE [LARGE SCALE GENOMIC DNA]</scope>
    <source>
        <strain evidence="1 2">AJ_385</strain>
    </source>
</reference>
<feature type="non-terminal residue" evidence="1">
    <location>
        <position position="108"/>
    </location>
</feature>
<gene>
    <name evidence="1" type="ORF">EGT73_19745</name>
</gene>
<sequence length="108" mass="12016">MTNIIKGGSMNTGDHVSVSFISESRTEFSGFNFSGTGIIDLIEDGRIYGHLYSGQPFMCDPSDVSVNVDISNLDKYFQLLEHLKLLSHEETQLLKNKCCPDPQLLNMA</sequence>